<accession>A0A2H5FM12</accession>
<dbReference type="EMBL" id="CP025491">
    <property type="protein sequence ID" value="AUH72597.1"/>
    <property type="molecule type" value="Genomic_DNA"/>
</dbReference>
<evidence type="ECO:0000313" key="3">
    <source>
        <dbReference type="Proteomes" id="UP000234343"/>
    </source>
</evidence>
<dbReference type="InterPro" id="IPR001584">
    <property type="entry name" value="Integrase_cat-core"/>
</dbReference>
<dbReference type="Pfam" id="PF13333">
    <property type="entry name" value="rve_2"/>
    <property type="match status" value="1"/>
</dbReference>
<name>A0A2H5FM12_9GAMM</name>
<dbReference type="Proteomes" id="UP000234343">
    <property type="component" value="Chromosome"/>
</dbReference>
<dbReference type="RefSeq" id="WP_101900208.1">
    <property type="nucleotide sequence ID" value="NZ_CP025491.2"/>
</dbReference>
<protein>
    <recommendedName>
        <fullName evidence="1">Integrase catalytic domain-containing protein</fullName>
    </recommendedName>
</protein>
<dbReference type="KEGG" id="lsh:CAB17_11435"/>
<evidence type="ECO:0000313" key="2">
    <source>
        <dbReference type="EMBL" id="AUH72597.1"/>
    </source>
</evidence>
<dbReference type="AlphaFoldDB" id="A0A2H5FM12"/>
<dbReference type="GO" id="GO:0015074">
    <property type="term" value="P:DNA integration"/>
    <property type="evidence" value="ECO:0007669"/>
    <property type="project" value="InterPro"/>
</dbReference>
<dbReference type="KEGG" id="lsh:CAB17_20445"/>
<evidence type="ECO:0000259" key="1">
    <source>
        <dbReference type="Pfam" id="PF13333"/>
    </source>
</evidence>
<proteinExistence type="predicted"/>
<feature type="domain" description="Integrase catalytic" evidence="1">
    <location>
        <begin position="2"/>
        <end position="30"/>
    </location>
</feature>
<reference evidence="2 3" key="1">
    <citation type="submission" date="2017-12" db="EMBL/GenBank/DDBJ databases">
        <title>Legionella sainthelensi LA01-117, whole genome sequence of a clinical isolate from New Zealand.</title>
        <authorList>
            <person name="Cree S.L."/>
            <person name="Slow S."/>
            <person name="Kennedy M.A."/>
            <person name="Murdoch D.R."/>
            <person name="Biggs P.J."/>
            <person name="Anderson T."/>
        </authorList>
    </citation>
    <scope>NUCLEOTIDE SEQUENCE [LARGE SCALE GENOMIC DNA]</scope>
    <source>
        <strain evidence="2 3">LA01-117</strain>
    </source>
</reference>
<organism evidence="2 3">
    <name type="scientific">Legionella sainthelensi</name>
    <dbReference type="NCBI Taxonomy" id="28087"/>
    <lineage>
        <taxon>Bacteria</taxon>
        <taxon>Pseudomonadati</taxon>
        <taxon>Pseudomonadota</taxon>
        <taxon>Gammaproteobacteria</taxon>
        <taxon>Legionellales</taxon>
        <taxon>Legionellaceae</taxon>
        <taxon>Legionella</taxon>
    </lineage>
</organism>
<keyword evidence="3" id="KW-1185">Reference proteome</keyword>
<gene>
    <name evidence="2" type="ORF">CAB17_11435</name>
</gene>
<sequence>MKQEKLYRYSFERIEEVELALFEYFDYYNNR</sequence>